<gene>
    <name evidence="2" type="ORF">Ctob_012451</name>
</gene>
<name>A0A0M0JM94_9EUKA</name>
<reference evidence="3" key="1">
    <citation type="journal article" date="2015" name="PLoS Genet.">
        <title>Genome Sequence and Transcriptome Analyses of Chrysochromulina tobin: Metabolic Tools for Enhanced Algal Fitness in the Prominent Order Prymnesiales (Haptophyceae).</title>
        <authorList>
            <person name="Hovde B.T."/>
            <person name="Deodato C.R."/>
            <person name="Hunsperger H.M."/>
            <person name="Ryken S.A."/>
            <person name="Yost W."/>
            <person name="Jha R.K."/>
            <person name="Patterson J."/>
            <person name="Monnat R.J. Jr."/>
            <person name="Barlow S.B."/>
            <person name="Starkenburg S.R."/>
            <person name="Cattolico R.A."/>
        </authorList>
    </citation>
    <scope>NUCLEOTIDE SEQUENCE</scope>
    <source>
        <strain evidence="3">CCMP291</strain>
    </source>
</reference>
<organism evidence="2 3">
    <name type="scientific">Chrysochromulina tobinii</name>
    <dbReference type="NCBI Taxonomy" id="1460289"/>
    <lineage>
        <taxon>Eukaryota</taxon>
        <taxon>Haptista</taxon>
        <taxon>Haptophyta</taxon>
        <taxon>Prymnesiophyceae</taxon>
        <taxon>Prymnesiales</taxon>
        <taxon>Chrysochromulinaceae</taxon>
        <taxon>Chrysochromulina</taxon>
    </lineage>
</organism>
<feature type="transmembrane region" description="Helical" evidence="1">
    <location>
        <begin position="138"/>
        <end position="155"/>
    </location>
</feature>
<protein>
    <submittedName>
        <fullName evidence="2">Uncharacterized protein</fullName>
    </submittedName>
</protein>
<keyword evidence="1" id="KW-0812">Transmembrane</keyword>
<dbReference type="EMBL" id="JWZX01002682">
    <property type="protein sequence ID" value="KOO27696.1"/>
    <property type="molecule type" value="Genomic_DNA"/>
</dbReference>
<accession>A0A0M0JM94</accession>
<keyword evidence="1" id="KW-0472">Membrane</keyword>
<proteinExistence type="predicted"/>
<evidence type="ECO:0000256" key="1">
    <source>
        <dbReference type="SAM" id="Phobius"/>
    </source>
</evidence>
<comment type="caution">
    <text evidence="2">The sequence shown here is derived from an EMBL/GenBank/DDBJ whole genome shotgun (WGS) entry which is preliminary data.</text>
</comment>
<keyword evidence="3" id="KW-1185">Reference proteome</keyword>
<sequence length="247" mass="27337">MGKLPHGSTFRRGSSLNTDNTRRRSSIIDFMFDLMAPGACTFTYYDNVFAAMVVLFIIVENASAVLTSLYLATFELSFIAVVYIAGVHLVMGVYFIRQASVITRYLHAAHRAHGQGGNQKEGMHKNPVQRFIVASRRIGICIIFKLFFFTTYGIASEYLYDDAGWAYWWTVLPIGAIVISAQIASTSLAISAFRVPDKLSMARKRPFEGKNSFLRTSHHATIDVTNATVEVKRASDMPDGDASPSAA</sequence>
<evidence type="ECO:0000313" key="2">
    <source>
        <dbReference type="EMBL" id="KOO27696.1"/>
    </source>
</evidence>
<feature type="transmembrane region" description="Helical" evidence="1">
    <location>
        <begin position="48"/>
        <end position="70"/>
    </location>
</feature>
<dbReference type="Proteomes" id="UP000037460">
    <property type="component" value="Unassembled WGS sequence"/>
</dbReference>
<feature type="transmembrane region" description="Helical" evidence="1">
    <location>
        <begin position="76"/>
        <end position="96"/>
    </location>
</feature>
<keyword evidence="1" id="KW-1133">Transmembrane helix</keyword>
<dbReference type="AlphaFoldDB" id="A0A0M0JM94"/>
<feature type="transmembrane region" description="Helical" evidence="1">
    <location>
        <begin position="167"/>
        <end position="195"/>
    </location>
</feature>
<evidence type="ECO:0000313" key="3">
    <source>
        <dbReference type="Proteomes" id="UP000037460"/>
    </source>
</evidence>